<evidence type="ECO:0000313" key="2">
    <source>
        <dbReference type="Proteomes" id="UP001148629"/>
    </source>
</evidence>
<evidence type="ECO:0000313" key="1">
    <source>
        <dbReference type="EMBL" id="KAJ3526407.1"/>
    </source>
</evidence>
<name>A0ACC1RV54_9HYPO</name>
<sequence length="186" mass="20735">MAPSLPPGEHKACFGCAASKRACDKQKPACQRCTEKGIDCQYPTTRRYLRTRPPSTRQASVGAKDAHSQHVDRQSLQGSANPTQRINTPISNGLAERSTSKSCTADPATSRLSFLELETWAIENRGTVTCRFNSGHVQDSLKLEGWTKSLESWLRQWVNEGNCPFIHRQLYHDAGLPPCLQDAWTH</sequence>
<keyword evidence="2" id="KW-1185">Reference proteome</keyword>
<accession>A0ACC1RV54</accession>
<gene>
    <name evidence="1" type="ORF">NM208_g11203</name>
</gene>
<dbReference type="EMBL" id="JANRMS010001736">
    <property type="protein sequence ID" value="KAJ3526407.1"/>
    <property type="molecule type" value="Genomic_DNA"/>
</dbReference>
<protein>
    <submittedName>
        <fullName evidence="1">Uncharacterized protein</fullName>
    </submittedName>
</protein>
<organism evidence="1 2">
    <name type="scientific">Fusarium decemcellulare</name>
    <dbReference type="NCBI Taxonomy" id="57161"/>
    <lineage>
        <taxon>Eukaryota</taxon>
        <taxon>Fungi</taxon>
        <taxon>Dikarya</taxon>
        <taxon>Ascomycota</taxon>
        <taxon>Pezizomycotina</taxon>
        <taxon>Sordariomycetes</taxon>
        <taxon>Hypocreomycetidae</taxon>
        <taxon>Hypocreales</taxon>
        <taxon>Nectriaceae</taxon>
        <taxon>Fusarium</taxon>
        <taxon>Fusarium decemcellulare species complex</taxon>
    </lineage>
</organism>
<dbReference type="Proteomes" id="UP001148629">
    <property type="component" value="Unassembled WGS sequence"/>
</dbReference>
<reference evidence="1" key="1">
    <citation type="submission" date="2022-08" db="EMBL/GenBank/DDBJ databases">
        <title>Genome Sequence of Fusarium decemcellulare.</title>
        <authorList>
            <person name="Buettner E."/>
        </authorList>
    </citation>
    <scope>NUCLEOTIDE SEQUENCE</scope>
    <source>
        <strain evidence="1">Babe19</strain>
    </source>
</reference>
<comment type="caution">
    <text evidence="1">The sequence shown here is derived from an EMBL/GenBank/DDBJ whole genome shotgun (WGS) entry which is preliminary data.</text>
</comment>
<proteinExistence type="predicted"/>